<dbReference type="GO" id="GO:0000287">
    <property type="term" value="F:magnesium ion binding"/>
    <property type="evidence" value="ECO:0007669"/>
    <property type="project" value="InterPro"/>
</dbReference>
<dbReference type="InterPro" id="IPR008278">
    <property type="entry name" value="4-PPantetheinyl_Trfase_dom"/>
</dbReference>
<dbReference type="AlphaFoldDB" id="A0A5J6SG20"/>
<evidence type="ECO:0000259" key="2">
    <source>
        <dbReference type="Pfam" id="PF01648"/>
    </source>
</evidence>
<organism evidence="3">
    <name type="scientific">Rathayibacter iranicus</name>
    <dbReference type="NCBI Taxonomy" id="59737"/>
    <lineage>
        <taxon>Bacteria</taxon>
        <taxon>Bacillati</taxon>
        <taxon>Actinomycetota</taxon>
        <taxon>Actinomycetes</taxon>
        <taxon>Micrococcales</taxon>
        <taxon>Microbacteriaceae</taxon>
        <taxon>Rathayibacter</taxon>
    </lineage>
</organism>
<sequence>MTGDRARVATGAPLVSVYFSVRRVSLRPGACDDRERVMISAGKSRDYQSQSAVELQKSLLREIEASASSRSGISQLRVSRSHVPGLVAVAASSAGVGIDIERIKGHGTSFVRRFLAEREFDDYERSGHSRAFVTRRWTQKEALFKASGRRSIWPHREWEVCDSPVCWPRAVESSSIFVGRLVGCDSLSVLSMRLRPSTLVSCAVRGEGRGVSWEFLPGESLPAH</sequence>
<accession>A0A5J6SG20</accession>
<dbReference type="SUPFAM" id="SSF56214">
    <property type="entry name" value="4'-phosphopantetheinyl transferase"/>
    <property type="match status" value="1"/>
</dbReference>
<dbReference type="Pfam" id="PF01648">
    <property type="entry name" value="ACPS"/>
    <property type="match status" value="1"/>
</dbReference>
<feature type="domain" description="4'-phosphopantetheinyl transferase" evidence="2">
    <location>
        <begin position="95"/>
        <end position="164"/>
    </location>
</feature>
<protein>
    <submittedName>
        <fullName evidence="3">4'-phosphopantetheinyl transferase</fullName>
    </submittedName>
</protein>
<proteinExistence type="predicted"/>
<dbReference type="Gene3D" id="3.90.470.20">
    <property type="entry name" value="4'-phosphopantetheinyl transferase domain"/>
    <property type="match status" value="1"/>
</dbReference>
<dbReference type="GO" id="GO:0008897">
    <property type="term" value="F:holo-[acyl-carrier-protein] synthase activity"/>
    <property type="evidence" value="ECO:0007669"/>
    <property type="project" value="InterPro"/>
</dbReference>
<dbReference type="InterPro" id="IPR037143">
    <property type="entry name" value="4-PPantetheinyl_Trfase_dom_sf"/>
</dbReference>
<gene>
    <name evidence="3" type="primary">tunR</name>
</gene>
<evidence type="ECO:0000313" key="3">
    <source>
        <dbReference type="EMBL" id="QFF92426.1"/>
    </source>
</evidence>
<evidence type="ECO:0000256" key="1">
    <source>
        <dbReference type="ARBA" id="ARBA00022679"/>
    </source>
</evidence>
<dbReference type="EMBL" id="MH813487">
    <property type="protein sequence ID" value="QFF92426.1"/>
    <property type="molecule type" value="Genomic_DNA"/>
</dbReference>
<keyword evidence="1 3" id="KW-0808">Transferase</keyword>
<name>A0A5J6SG20_9MICO</name>
<reference evidence="3" key="1">
    <citation type="submission" date="2018-08" db="EMBL/GenBank/DDBJ databases">
        <title>Conservation of the tunicamycin-related biosynthetic gene cluster in the select agent Rathayibacter toxicus, and its identification in other Rathayibacter species.</title>
        <authorList>
            <person name="Tancos M.A."/>
            <person name="Sechler A.J."/>
            <person name="Davis E.W.Jr."/>
            <person name="Chang J.H."/>
            <person name="Rogers E.E."/>
        </authorList>
    </citation>
    <scope>NUCLEOTIDE SEQUENCE</scope>
    <source>
        <strain evidence="3">FH164</strain>
    </source>
</reference>